<evidence type="ECO:0000313" key="2">
    <source>
        <dbReference type="Proteomes" id="UP001169242"/>
    </source>
</evidence>
<name>A0AA42J0B1_9FIRM</name>
<evidence type="ECO:0000313" key="1">
    <source>
        <dbReference type="EMBL" id="MDA3731297.1"/>
    </source>
</evidence>
<gene>
    <name evidence="1" type="ORF">PBV87_07365</name>
</gene>
<proteinExistence type="predicted"/>
<dbReference type="RefSeq" id="WP_271011697.1">
    <property type="nucleotide sequence ID" value="NZ_JAQIFT010000030.1"/>
</dbReference>
<dbReference type="Proteomes" id="UP001169242">
    <property type="component" value="Unassembled WGS sequence"/>
</dbReference>
<accession>A0AA42J0B1</accession>
<comment type="caution">
    <text evidence="1">The sequence shown here is derived from an EMBL/GenBank/DDBJ whole genome shotgun (WGS) entry which is preliminary data.</text>
</comment>
<keyword evidence="2" id="KW-1185">Reference proteome</keyword>
<reference evidence="1" key="1">
    <citation type="journal article" date="2023" name="Int. J. Syst. Evol. Microbiol.">
        <title>&lt;i&gt;Holtiella tumoricola&lt;/i&gt; gen. nov. sp. nov., isolated from a human clinical sample.</title>
        <authorList>
            <person name="Allen-Vercoe E."/>
            <person name="Daigneault M.C."/>
            <person name="Vancuren S.J."/>
            <person name="Cochrane K."/>
            <person name="O'Neal L.L."/>
            <person name="Sankaranarayanan K."/>
            <person name="Lawson P.A."/>
        </authorList>
    </citation>
    <scope>NUCLEOTIDE SEQUENCE</scope>
    <source>
        <strain evidence="1">CC70A</strain>
    </source>
</reference>
<dbReference type="EMBL" id="JAQIFT010000030">
    <property type="protein sequence ID" value="MDA3731297.1"/>
    <property type="molecule type" value="Genomic_DNA"/>
</dbReference>
<protein>
    <submittedName>
        <fullName evidence="1">Uncharacterized protein</fullName>
    </submittedName>
</protein>
<dbReference type="AlphaFoldDB" id="A0AA42J0B1"/>
<sequence>MKDLIVGSARYWLPHKTLPRYIFNNTDLFLRMVRIGSDKQICTMIKSLWETCQMETGYCESPYIPQVVKREYRDFSVLVLTMPTPKVGLEVFYVGITYNNENEVRYFVLENSMTKPDDAIANLCEWTKECHHINYRFTNNIELEHFIDFIAEEFRNRNHEPGAISSFSRENKRW</sequence>
<organism evidence="1 2">
    <name type="scientific">Holtiella tumoricola</name>
    <dbReference type="NCBI Taxonomy" id="3018743"/>
    <lineage>
        <taxon>Bacteria</taxon>
        <taxon>Bacillati</taxon>
        <taxon>Bacillota</taxon>
        <taxon>Clostridia</taxon>
        <taxon>Lachnospirales</taxon>
        <taxon>Cellulosilyticaceae</taxon>
        <taxon>Holtiella</taxon>
    </lineage>
</organism>